<protein>
    <submittedName>
        <fullName evidence="1">Uncharacterized protein</fullName>
    </submittedName>
</protein>
<feature type="non-terminal residue" evidence="1">
    <location>
        <position position="75"/>
    </location>
</feature>
<dbReference type="EMBL" id="JACEIK010001217">
    <property type="protein sequence ID" value="MCD7467302.1"/>
    <property type="molecule type" value="Genomic_DNA"/>
</dbReference>
<organism evidence="1 2">
    <name type="scientific">Datura stramonium</name>
    <name type="common">Jimsonweed</name>
    <name type="synonym">Common thornapple</name>
    <dbReference type="NCBI Taxonomy" id="4076"/>
    <lineage>
        <taxon>Eukaryota</taxon>
        <taxon>Viridiplantae</taxon>
        <taxon>Streptophyta</taxon>
        <taxon>Embryophyta</taxon>
        <taxon>Tracheophyta</taxon>
        <taxon>Spermatophyta</taxon>
        <taxon>Magnoliopsida</taxon>
        <taxon>eudicotyledons</taxon>
        <taxon>Gunneridae</taxon>
        <taxon>Pentapetalae</taxon>
        <taxon>asterids</taxon>
        <taxon>lamiids</taxon>
        <taxon>Solanales</taxon>
        <taxon>Solanaceae</taxon>
        <taxon>Solanoideae</taxon>
        <taxon>Datureae</taxon>
        <taxon>Datura</taxon>
    </lineage>
</organism>
<proteinExistence type="predicted"/>
<reference evidence="1 2" key="1">
    <citation type="journal article" date="2021" name="BMC Genomics">
        <title>Datura genome reveals duplications of psychoactive alkaloid biosynthetic genes and high mutation rate following tissue culture.</title>
        <authorList>
            <person name="Rajewski A."/>
            <person name="Carter-House D."/>
            <person name="Stajich J."/>
            <person name="Litt A."/>
        </authorList>
    </citation>
    <scope>NUCLEOTIDE SEQUENCE [LARGE SCALE GENOMIC DNA]</scope>
    <source>
        <strain evidence="1">AR-01</strain>
    </source>
</reference>
<keyword evidence="2" id="KW-1185">Reference proteome</keyword>
<comment type="caution">
    <text evidence="1">The sequence shown here is derived from an EMBL/GenBank/DDBJ whole genome shotgun (WGS) entry which is preliminary data.</text>
</comment>
<evidence type="ECO:0000313" key="2">
    <source>
        <dbReference type="Proteomes" id="UP000823775"/>
    </source>
</evidence>
<sequence length="75" mass="8603">MTRRVIRSGNHSSSQSLGEKPVLRKFLELNKRADESLGVVTSRDVGRDPKEIFQIFLGGRLAKSHTPRFKVMSYW</sequence>
<gene>
    <name evidence="1" type="ORF">HAX54_004646</name>
</gene>
<evidence type="ECO:0000313" key="1">
    <source>
        <dbReference type="EMBL" id="MCD7467302.1"/>
    </source>
</evidence>
<name>A0ABS8T7B7_DATST</name>
<accession>A0ABS8T7B7</accession>
<dbReference type="Proteomes" id="UP000823775">
    <property type="component" value="Unassembled WGS sequence"/>
</dbReference>